<dbReference type="RefSeq" id="WP_189221015.1">
    <property type="nucleotide sequence ID" value="NZ_BMRG01000001.1"/>
</dbReference>
<keyword evidence="3" id="KW-1185">Reference proteome</keyword>
<reference evidence="2" key="1">
    <citation type="journal article" date="2014" name="Int. J. Syst. Evol. Microbiol.">
        <title>Complete genome sequence of Corynebacterium casei LMG S-19264T (=DSM 44701T), isolated from a smear-ripened cheese.</title>
        <authorList>
            <consortium name="US DOE Joint Genome Institute (JGI-PGF)"/>
            <person name="Walter F."/>
            <person name="Albersmeier A."/>
            <person name="Kalinowski J."/>
            <person name="Ruckert C."/>
        </authorList>
    </citation>
    <scope>NUCLEOTIDE SEQUENCE</scope>
    <source>
        <strain evidence="2">JCM 3313</strain>
    </source>
</reference>
<organism evidence="2 3">
    <name type="scientific">Saccharothrix coeruleofusca</name>
    <dbReference type="NCBI Taxonomy" id="33919"/>
    <lineage>
        <taxon>Bacteria</taxon>
        <taxon>Bacillati</taxon>
        <taxon>Actinomycetota</taxon>
        <taxon>Actinomycetes</taxon>
        <taxon>Pseudonocardiales</taxon>
        <taxon>Pseudonocardiaceae</taxon>
        <taxon>Saccharothrix</taxon>
    </lineage>
</organism>
<evidence type="ECO:0000313" key="2">
    <source>
        <dbReference type="EMBL" id="GGP34176.1"/>
    </source>
</evidence>
<proteinExistence type="predicted"/>
<evidence type="ECO:0000256" key="1">
    <source>
        <dbReference type="SAM" id="MobiDB-lite"/>
    </source>
</evidence>
<evidence type="ECO:0000313" key="3">
    <source>
        <dbReference type="Proteomes" id="UP000639606"/>
    </source>
</evidence>
<feature type="region of interest" description="Disordered" evidence="1">
    <location>
        <begin position="232"/>
        <end position="264"/>
    </location>
</feature>
<name>A0A918EB91_9PSEU</name>
<dbReference type="AlphaFoldDB" id="A0A918EB91"/>
<accession>A0A918EB91</accession>
<dbReference type="EMBL" id="BMRG01000001">
    <property type="protein sequence ID" value="GGP34176.1"/>
    <property type="molecule type" value="Genomic_DNA"/>
</dbReference>
<protein>
    <submittedName>
        <fullName evidence="2">Uncharacterized protein</fullName>
    </submittedName>
</protein>
<reference evidence="2" key="2">
    <citation type="submission" date="2020-09" db="EMBL/GenBank/DDBJ databases">
        <authorList>
            <person name="Sun Q."/>
            <person name="Ohkuma M."/>
        </authorList>
    </citation>
    <scope>NUCLEOTIDE SEQUENCE</scope>
    <source>
        <strain evidence="2">JCM 3313</strain>
    </source>
</reference>
<gene>
    <name evidence="2" type="ORF">GCM10010185_00840</name>
</gene>
<comment type="caution">
    <text evidence="2">The sequence shown here is derived from an EMBL/GenBank/DDBJ whole genome shotgun (WGS) entry which is preliminary data.</text>
</comment>
<dbReference type="Proteomes" id="UP000639606">
    <property type="component" value="Unassembled WGS sequence"/>
</dbReference>
<sequence length="413" mass="42256">MTDLDLPPGSPLPDGVRDAALTRLRAGFDAPPPRRLPLKVAAVAVAVAATTALAVQLVDRDGTASTAASRADIPELALSDAGSDYDLRTGSVPEGAARRCHAGGTGLPPVEGWTPVATASRHGVDVMAFGTGAGTVFCETTPASVTVSPPVADPGALTLAFTTSTGSLAGFTGDDPRPFTLAGDRAADRRAVAARSGRIFLVPNGFLPTGPVVAQPEVTGAADLVQRFELATPPPSPAVVDRPRAPEERDSAEGRRLGECLDGRPVPDPAAWRAGQAVALGAAESAQLGHYGDLLLLCHQDRTVQVHDLGRKPQVSGATLRGVRVFHGFVDSRDESGTAYTSSNTVAVIAVPTDPRVASVTVEGPDDADVTAAPVAGSVVLPGITLNEAGSTVVRLVVRDASGAVLEEVRQEL</sequence>
<feature type="compositionally biased region" description="Basic and acidic residues" evidence="1">
    <location>
        <begin position="241"/>
        <end position="262"/>
    </location>
</feature>